<accession>A0A1G8HLN1</accession>
<evidence type="ECO:0000313" key="2">
    <source>
        <dbReference type="Proteomes" id="UP000199636"/>
    </source>
</evidence>
<dbReference type="Proteomes" id="UP000199636">
    <property type="component" value="Unassembled WGS sequence"/>
</dbReference>
<dbReference type="STRING" id="428992.SAMN05216272_105315"/>
<dbReference type="InterPro" id="IPR011335">
    <property type="entry name" value="Restrct_endonuc-II-like"/>
</dbReference>
<evidence type="ECO:0008006" key="3">
    <source>
        <dbReference type="Google" id="ProtNLM"/>
    </source>
</evidence>
<dbReference type="EMBL" id="FNDS01000005">
    <property type="protein sequence ID" value="SDI07596.1"/>
    <property type="molecule type" value="Genomic_DNA"/>
</dbReference>
<dbReference type="AlphaFoldDB" id="A0A1G8HLN1"/>
<evidence type="ECO:0000313" key="1">
    <source>
        <dbReference type="EMBL" id="SDI07596.1"/>
    </source>
</evidence>
<proteinExistence type="predicted"/>
<sequence length="718" mass="81956">MTQKGERCRQHYQSVYERNQPELSKGRALDESLHHFLDQRPAGKSLSAFDRAAGLALAPFWRDGDAVAQSELASLALSRVLHFDNAVSVDLLLHLASHTPDTFRWAIRYSKLFERTDSPLWLALRAALAGEEWQVFFGVCARLLDQLKPFDELIANAEKHLERLSLLELFSYLSVLAYQAFAEDAPDDRSGQQWQVYNRIILRKLLACPEEDFRLNEVRLGESLKRHLSPIIFPGSSTADADAARCRENLEWLAVLIAATQERIDYEGSIDWFCFNPECRYQLKPGESVIYNQSEAGTERWQRTGRKSDLLWHYWMNRAVQAFVDSGMAEQLIGSPENHELNQLAYIKAMRSELQLQQIYGLGDRLALSDGTQVQLHHVLLASELTSVFFQSQFIRPFQDYLRESGVLAHALGQLAMGGVQSGKNRFPMTWSEEEEKIRRIKGWTVSEEHPQGSADSAKAILKFWTSDLKALSQQLKQQPGMPAPRLYEQPFYKIGRYRFQFPWVGAQQNNLTAAINNLRRINARRADVQAETQRVELTLADSLRQRGFAVEVGYRPPMTEEDDAGEVDLICHLDGVLLVMEVKSGYIRSTSHEVWLHRTNTLRKAAWQLRRKRIAVARALGADQDLCFRLGYHGQHPEADLRAWIVDTSIELDGQLVDGFRVVSREALEVILRDEKELLRPMGQLDEEGRDSLFPDGFTAGRFIAVVESGELWRGIC</sequence>
<protein>
    <recommendedName>
        <fullName evidence="3">NERD domain-containing protein</fullName>
    </recommendedName>
</protein>
<gene>
    <name evidence="1" type="ORF">SAMN05216272_105315</name>
</gene>
<reference evidence="2" key="1">
    <citation type="submission" date="2016-10" db="EMBL/GenBank/DDBJ databases">
        <authorList>
            <person name="Varghese N."/>
            <person name="Submissions S."/>
        </authorList>
    </citation>
    <scope>NUCLEOTIDE SEQUENCE [LARGE SCALE GENOMIC DNA]</scope>
    <source>
        <strain evidence="2">CCM 7469</strain>
    </source>
</reference>
<organism evidence="1 2">
    <name type="scientific">Pseudomonas panipatensis</name>
    <dbReference type="NCBI Taxonomy" id="428992"/>
    <lineage>
        <taxon>Bacteria</taxon>
        <taxon>Pseudomonadati</taxon>
        <taxon>Pseudomonadota</taxon>
        <taxon>Gammaproteobacteria</taxon>
        <taxon>Pseudomonadales</taxon>
        <taxon>Pseudomonadaceae</taxon>
        <taxon>Pseudomonas</taxon>
    </lineage>
</organism>
<name>A0A1G8HLN1_9PSED</name>
<dbReference type="SUPFAM" id="SSF52980">
    <property type="entry name" value="Restriction endonuclease-like"/>
    <property type="match status" value="1"/>
</dbReference>
<dbReference type="RefSeq" id="WP_236175983.1">
    <property type="nucleotide sequence ID" value="NZ_FNDS01000005.1"/>
</dbReference>
<keyword evidence="2" id="KW-1185">Reference proteome</keyword>